<proteinExistence type="predicted"/>
<comment type="caution">
    <text evidence="1">The sequence shown here is derived from an EMBL/GenBank/DDBJ whole genome shotgun (WGS) entry which is preliminary data.</text>
</comment>
<dbReference type="EMBL" id="WUBS01000014">
    <property type="protein sequence ID" value="NDL64830.1"/>
    <property type="molecule type" value="Genomic_DNA"/>
</dbReference>
<accession>A0A845SIT8</accession>
<reference evidence="1 2" key="1">
    <citation type="submission" date="2019-12" db="EMBL/GenBank/DDBJ databases">
        <authorList>
            <person name="Lee S.D."/>
        </authorList>
    </citation>
    <scope>NUCLEOTIDE SEQUENCE [LARGE SCALE GENOMIC DNA]</scope>
    <source>
        <strain evidence="1 2">SAP-6</strain>
    </source>
</reference>
<organism evidence="1 2">
    <name type="scientific">Acerihabitans arboris</name>
    <dbReference type="NCBI Taxonomy" id="2691583"/>
    <lineage>
        <taxon>Bacteria</taxon>
        <taxon>Pseudomonadati</taxon>
        <taxon>Pseudomonadota</taxon>
        <taxon>Gammaproteobacteria</taxon>
        <taxon>Enterobacterales</taxon>
        <taxon>Pectobacteriaceae</taxon>
        <taxon>Acerihabitans</taxon>
    </lineage>
</organism>
<keyword evidence="2" id="KW-1185">Reference proteome</keyword>
<gene>
    <name evidence="1" type="ORF">GRH90_19010</name>
</gene>
<evidence type="ECO:0000313" key="2">
    <source>
        <dbReference type="Proteomes" id="UP000461443"/>
    </source>
</evidence>
<dbReference type="RefSeq" id="WP_162367534.1">
    <property type="nucleotide sequence ID" value="NZ_WUBS01000014.1"/>
</dbReference>
<protein>
    <submittedName>
        <fullName evidence="1">DUF2586 family protein</fullName>
    </submittedName>
</protein>
<name>A0A845SIT8_9GAMM</name>
<dbReference type="Pfam" id="PF10758">
    <property type="entry name" value="DUF2586"/>
    <property type="match status" value="1"/>
</dbReference>
<evidence type="ECO:0000313" key="1">
    <source>
        <dbReference type="EMBL" id="NDL64830.1"/>
    </source>
</evidence>
<dbReference type="AlphaFoldDB" id="A0A845SIT8"/>
<dbReference type="Proteomes" id="UP000461443">
    <property type="component" value="Unassembled WGS sequence"/>
</dbReference>
<sequence length="373" mass="40315">MTWPTVVINQLNEYAGTTTEIERVLLYLGTGATNVGQLIPVNNNSDLDTLLGEPDSILKSNVAAARSNGGQSWFGYVWPLAANATTADWVAAVKAAMATASVEGFVLVKDIDQETDINAAITLRSDIIGSHGRWLWSILSVGGPGEEETWAEYVTRFAALQDGIAGISVQLVPRLWGNEPGALAGRLCNRAVTIADSPARVKTGAVVSLGTDELPTDSEDAPLTLATLQALAANRASVPMWYPDYDGIYWADGLTLDVDGGDYQAIEYVRIADKVARRTRLRAIPKIADRSLNSTAASVEFHQTYFAATLREMAKRTQINGITFPGEVKTPQNGDVVITWISSTKVQVYIVARPYESPKTIEINILLDTSLTE</sequence>
<dbReference type="InterPro" id="IPR019694">
    <property type="entry name" value="Phage_HP1_Orf23"/>
</dbReference>
<reference evidence="1 2" key="2">
    <citation type="submission" date="2020-02" db="EMBL/GenBank/DDBJ databases">
        <title>The new genus of Enterobacteriales.</title>
        <authorList>
            <person name="Kim I.S."/>
        </authorList>
    </citation>
    <scope>NUCLEOTIDE SEQUENCE [LARGE SCALE GENOMIC DNA]</scope>
    <source>
        <strain evidence="1 2">SAP-6</strain>
    </source>
</reference>